<gene>
    <name evidence="8" type="primary">zraR_2</name>
    <name evidence="8" type="ORF">FF011L_23520</name>
</gene>
<keyword evidence="1" id="KW-0547">Nucleotide-binding</keyword>
<dbReference type="RefSeq" id="WP_145351710.1">
    <property type="nucleotide sequence ID" value="NZ_CP036262.1"/>
</dbReference>
<dbReference type="SUPFAM" id="SSF46689">
    <property type="entry name" value="Homeodomain-like"/>
    <property type="match status" value="1"/>
</dbReference>
<dbReference type="PANTHER" id="PTHR32071">
    <property type="entry name" value="TRANSCRIPTIONAL REGULATORY PROTEIN"/>
    <property type="match status" value="1"/>
</dbReference>
<evidence type="ECO:0000259" key="6">
    <source>
        <dbReference type="PROSITE" id="PS50045"/>
    </source>
</evidence>
<evidence type="ECO:0000256" key="5">
    <source>
        <dbReference type="SAM" id="MobiDB-lite"/>
    </source>
</evidence>
<dbReference type="OrthoDB" id="231230at2"/>
<dbReference type="InterPro" id="IPR058031">
    <property type="entry name" value="AAA_lid_NorR"/>
</dbReference>
<dbReference type="AlphaFoldDB" id="A0A517MFB2"/>
<evidence type="ECO:0000256" key="1">
    <source>
        <dbReference type="ARBA" id="ARBA00022741"/>
    </source>
</evidence>
<dbReference type="Pfam" id="PF25601">
    <property type="entry name" value="AAA_lid_14"/>
    <property type="match status" value="1"/>
</dbReference>
<proteinExistence type="predicted"/>
<sequence length="483" mass="53236">MSERKKGTSIRPLARVLDRIDRPTWLIDAEGRLAYLSAACQTWLGVDPEDLLGCATTLSHDGEIPSPSPSPSTAEAGLSATQRSGLATQLAAPLGLLENGQAHSRVTPISKGQKRPAQDVLFIALDEHATQVLAIAGHPLPGSQQADQQLAIQLENELKTWRQKLPPFSQLPITLGTSPSAGRLQRQLLLASASYEHLLFVGPSGCGSESMVRAIRQHRLQKLGNHSKPDSDVQRRADLDSPLIVVDGGLMDAELLEATLAPMTDRLRESPSSVATVVLRDLEQMPLVAQSRFDQICDLFAERLFIAALSRKSFPQLQAENQLTPSLAAKLGVFQIEVESLADRAADLPLIATAILQRRRSQGEGRAERFNREAMEAILIYPWPRNFQELEETVRHAIRNCQGPAILLEHLPLAIRSYRPPDPSNPQSRLLHLDESLQKMERQLILKAIDQADGNRAEAARNLGISRGRLLRRLQEFEEAPES</sequence>
<feature type="domain" description="Sigma-54 factor interaction" evidence="6">
    <location>
        <begin position="174"/>
        <end position="399"/>
    </location>
</feature>
<dbReference type="InterPro" id="IPR035965">
    <property type="entry name" value="PAS-like_dom_sf"/>
</dbReference>
<dbReference type="SUPFAM" id="SSF55785">
    <property type="entry name" value="PYP-like sensor domain (PAS domain)"/>
    <property type="match status" value="1"/>
</dbReference>
<dbReference type="GO" id="GO:0006355">
    <property type="term" value="P:regulation of DNA-templated transcription"/>
    <property type="evidence" value="ECO:0007669"/>
    <property type="project" value="InterPro"/>
</dbReference>
<dbReference type="Gene3D" id="1.10.10.60">
    <property type="entry name" value="Homeodomain-like"/>
    <property type="match status" value="1"/>
</dbReference>
<accession>A0A517MFB2</accession>
<dbReference type="PROSITE" id="PS50045">
    <property type="entry name" value="SIGMA54_INTERACT_4"/>
    <property type="match status" value="1"/>
</dbReference>
<dbReference type="InterPro" id="IPR027417">
    <property type="entry name" value="P-loop_NTPase"/>
</dbReference>
<keyword evidence="9" id="KW-1185">Reference proteome</keyword>
<protein>
    <submittedName>
        <fullName evidence="8">Transcriptional regulatory protein ZraR</fullName>
    </submittedName>
</protein>
<dbReference type="InterPro" id="IPR002197">
    <property type="entry name" value="HTH_Fis"/>
</dbReference>
<keyword evidence="3" id="KW-0805">Transcription regulation</keyword>
<feature type="region of interest" description="Disordered" evidence="5">
    <location>
        <begin position="57"/>
        <end position="81"/>
    </location>
</feature>
<dbReference type="GO" id="GO:0043565">
    <property type="term" value="F:sequence-specific DNA binding"/>
    <property type="evidence" value="ECO:0007669"/>
    <property type="project" value="InterPro"/>
</dbReference>
<dbReference type="SUPFAM" id="SSF52540">
    <property type="entry name" value="P-loop containing nucleoside triphosphate hydrolases"/>
    <property type="match status" value="1"/>
</dbReference>
<evidence type="ECO:0000256" key="4">
    <source>
        <dbReference type="ARBA" id="ARBA00023163"/>
    </source>
</evidence>
<dbReference type="KEGG" id="rml:FF011L_23520"/>
<evidence type="ECO:0000256" key="3">
    <source>
        <dbReference type="ARBA" id="ARBA00023015"/>
    </source>
</evidence>
<dbReference type="PRINTS" id="PR01590">
    <property type="entry name" value="HTHFIS"/>
</dbReference>
<dbReference type="Proteomes" id="UP000320672">
    <property type="component" value="Chromosome"/>
</dbReference>
<dbReference type="Pfam" id="PF02954">
    <property type="entry name" value="HTH_8"/>
    <property type="match status" value="1"/>
</dbReference>
<evidence type="ECO:0000256" key="2">
    <source>
        <dbReference type="ARBA" id="ARBA00022840"/>
    </source>
</evidence>
<evidence type="ECO:0000313" key="8">
    <source>
        <dbReference type="EMBL" id="QDS93579.1"/>
    </source>
</evidence>
<dbReference type="Gene3D" id="3.40.50.300">
    <property type="entry name" value="P-loop containing nucleotide triphosphate hydrolases"/>
    <property type="match status" value="1"/>
</dbReference>
<evidence type="ECO:0000259" key="7">
    <source>
        <dbReference type="PROSITE" id="PS50112"/>
    </source>
</evidence>
<organism evidence="8 9">
    <name type="scientific">Roseimaritima multifibrata</name>
    <dbReference type="NCBI Taxonomy" id="1930274"/>
    <lineage>
        <taxon>Bacteria</taxon>
        <taxon>Pseudomonadati</taxon>
        <taxon>Planctomycetota</taxon>
        <taxon>Planctomycetia</taxon>
        <taxon>Pirellulales</taxon>
        <taxon>Pirellulaceae</taxon>
        <taxon>Roseimaritima</taxon>
    </lineage>
</organism>
<reference evidence="8 9" key="1">
    <citation type="submission" date="2019-02" db="EMBL/GenBank/DDBJ databases">
        <title>Deep-cultivation of Planctomycetes and their phenomic and genomic characterization uncovers novel biology.</title>
        <authorList>
            <person name="Wiegand S."/>
            <person name="Jogler M."/>
            <person name="Boedeker C."/>
            <person name="Pinto D."/>
            <person name="Vollmers J."/>
            <person name="Rivas-Marin E."/>
            <person name="Kohn T."/>
            <person name="Peeters S.H."/>
            <person name="Heuer A."/>
            <person name="Rast P."/>
            <person name="Oberbeckmann S."/>
            <person name="Bunk B."/>
            <person name="Jeske O."/>
            <person name="Meyerdierks A."/>
            <person name="Storesund J.E."/>
            <person name="Kallscheuer N."/>
            <person name="Luecker S."/>
            <person name="Lage O.M."/>
            <person name="Pohl T."/>
            <person name="Merkel B.J."/>
            <person name="Hornburger P."/>
            <person name="Mueller R.-W."/>
            <person name="Bruemmer F."/>
            <person name="Labrenz M."/>
            <person name="Spormann A.M."/>
            <person name="Op den Camp H."/>
            <person name="Overmann J."/>
            <person name="Amann R."/>
            <person name="Jetten M.S.M."/>
            <person name="Mascher T."/>
            <person name="Medema M.H."/>
            <person name="Devos D.P."/>
            <person name="Kaster A.-K."/>
            <person name="Ovreas L."/>
            <person name="Rohde M."/>
            <person name="Galperin M.Y."/>
            <person name="Jogler C."/>
        </authorList>
    </citation>
    <scope>NUCLEOTIDE SEQUENCE [LARGE SCALE GENOMIC DNA]</scope>
    <source>
        <strain evidence="8 9">FF011L</strain>
    </source>
</reference>
<name>A0A517MFB2_9BACT</name>
<keyword evidence="2" id="KW-0067">ATP-binding</keyword>
<dbReference type="PROSITE" id="PS50112">
    <property type="entry name" value="PAS"/>
    <property type="match status" value="1"/>
</dbReference>
<dbReference type="InterPro" id="IPR002078">
    <property type="entry name" value="Sigma_54_int"/>
</dbReference>
<keyword evidence="4" id="KW-0804">Transcription</keyword>
<feature type="domain" description="PAS" evidence="7">
    <location>
        <begin position="9"/>
        <end position="53"/>
    </location>
</feature>
<dbReference type="EMBL" id="CP036262">
    <property type="protein sequence ID" value="QDS93579.1"/>
    <property type="molecule type" value="Genomic_DNA"/>
</dbReference>
<dbReference type="GO" id="GO:0005524">
    <property type="term" value="F:ATP binding"/>
    <property type="evidence" value="ECO:0007669"/>
    <property type="project" value="UniProtKB-KW"/>
</dbReference>
<dbReference type="Gene3D" id="1.10.8.60">
    <property type="match status" value="1"/>
</dbReference>
<dbReference type="PANTHER" id="PTHR32071:SF57">
    <property type="entry name" value="C4-DICARBOXYLATE TRANSPORT TRANSCRIPTIONAL REGULATORY PROTEIN DCTD"/>
    <property type="match status" value="1"/>
</dbReference>
<dbReference type="InterPro" id="IPR000014">
    <property type="entry name" value="PAS"/>
</dbReference>
<dbReference type="InterPro" id="IPR009057">
    <property type="entry name" value="Homeodomain-like_sf"/>
</dbReference>
<evidence type="ECO:0000313" key="9">
    <source>
        <dbReference type="Proteomes" id="UP000320672"/>
    </source>
</evidence>